<feature type="transmembrane region" description="Helical" evidence="8">
    <location>
        <begin position="306"/>
        <end position="328"/>
    </location>
</feature>
<keyword evidence="4" id="KW-0762">Sugar transport</keyword>
<evidence type="ECO:0000259" key="9">
    <source>
        <dbReference type="PROSITE" id="PS50850"/>
    </source>
</evidence>
<proteinExistence type="predicted"/>
<feature type="transmembrane region" description="Helical" evidence="8">
    <location>
        <begin position="153"/>
        <end position="175"/>
    </location>
</feature>
<dbReference type="PANTHER" id="PTHR48021:SF39">
    <property type="entry name" value="MAJOR FACILITATOR SUPERFAMILY (MFS) PROFILE DOMAIN-CONTAINING PROTEIN"/>
    <property type="match status" value="1"/>
</dbReference>
<keyword evidence="10" id="KW-1185">Reference proteome</keyword>
<dbReference type="Proteomes" id="UP000504635">
    <property type="component" value="Unplaced"/>
</dbReference>
<dbReference type="GeneID" id="115883931"/>
<dbReference type="InParanoid" id="A0A6J2Y3E7"/>
<feature type="transmembrane region" description="Helical" evidence="8">
    <location>
        <begin position="181"/>
        <end position="199"/>
    </location>
</feature>
<evidence type="ECO:0000256" key="6">
    <source>
        <dbReference type="ARBA" id="ARBA00022989"/>
    </source>
</evidence>
<evidence type="ECO:0000256" key="3">
    <source>
        <dbReference type="ARBA" id="ARBA00022475"/>
    </source>
</evidence>
<comment type="subcellular location">
    <subcellularLocation>
        <location evidence="1">Cell membrane</location>
        <topology evidence="1">Multi-pass membrane protein</topology>
    </subcellularLocation>
</comment>
<dbReference type="SUPFAM" id="SSF103473">
    <property type="entry name" value="MFS general substrate transporter"/>
    <property type="match status" value="1"/>
</dbReference>
<protein>
    <submittedName>
        <fullName evidence="11">Facilitated trehalose transporter Tret1-like</fullName>
    </submittedName>
</protein>
<dbReference type="RefSeq" id="XP_030758222.1">
    <property type="nucleotide sequence ID" value="XM_030902362.1"/>
</dbReference>
<dbReference type="InterPro" id="IPR036259">
    <property type="entry name" value="MFS_trans_sf"/>
</dbReference>
<dbReference type="Pfam" id="PF00083">
    <property type="entry name" value="Sugar_tr"/>
    <property type="match status" value="1"/>
</dbReference>
<dbReference type="InterPro" id="IPR050549">
    <property type="entry name" value="MFS_Trehalose_Transporter"/>
</dbReference>
<evidence type="ECO:0000256" key="2">
    <source>
        <dbReference type="ARBA" id="ARBA00022448"/>
    </source>
</evidence>
<dbReference type="GO" id="GO:0022857">
    <property type="term" value="F:transmembrane transporter activity"/>
    <property type="evidence" value="ECO:0007669"/>
    <property type="project" value="InterPro"/>
</dbReference>
<feature type="transmembrane region" description="Helical" evidence="8">
    <location>
        <begin position="335"/>
        <end position="356"/>
    </location>
</feature>
<feature type="transmembrane region" description="Helical" evidence="8">
    <location>
        <begin position="376"/>
        <end position="400"/>
    </location>
</feature>
<dbReference type="PROSITE" id="PS50850">
    <property type="entry name" value="MFS"/>
    <property type="match status" value="1"/>
</dbReference>
<feature type="transmembrane region" description="Helical" evidence="8">
    <location>
        <begin position="65"/>
        <end position="84"/>
    </location>
</feature>
<dbReference type="GO" id="GO:0005886">
    <property type="term" value="C:plasma membrane"/>
    <property type="evidence" value="ECO:0007669"/>
    <property type="project" value="UniProtKB-SubCell"/>
</dbReference>
<gene>
    <name evidence="11" type="primary">LOC115883931</name>
</gene>
<dbReference type="PROSITE" id="PS00217">
    <property type="entry name" value="SUGAR_TRANSPORT_2"/>
    <property type="match status" value="1"/>
</dbReference>
<dbReference type="OrthoDB" id="6133115at2759"/>
<keyword evidence="6 8" id="KW-1133">Transmembrane helix</keyword>
<evidence type="ECO:0000256" key="5">
    <source>
        <dbReference type="ARBA" id="ARBA00022692"/>
    </source>
</evidence>
<accession>A0A6J2Y3E7</accession>
<organism evidence="10 11">
    <name type="scientific">Sitophilus oryzae</name>
    <name type="common">Rice weevil</name>
    <name type="synonym">Curculio oryzae</name>
    <dbReference type="NCBI Taxonomy" id="7048"/>
    <lineage>
        <taxon>Eukaryota</taxon>
        <taxon>Metazoa</taxon>
        <taxon>Ecdysozoa</taxon>
        <taxon>Arthropoda</taxon>
        <taxon>Hexapoda</taxon>
        <taxon>Insecta</taxon>
        <taxon>Pterygota</taxon>
        <taxon>Neoptera</taxon>
        <taxon>Endopterygota</taxon>
        <taxon>Coleoptera</taxon>
        <taxon>Polyphaga</taxon>
        <taxon>Cucujiformia</taxon>
        <taxon>Curculionidae</taxon>
        <taxon>Dryophthorinae</taxon>
        <taxon>Sitophilus</taxon>
    </lineage>
</organism>
<dbReference type="InterPro" id="IPR005828">
    <property type="entry name" value="MFS_sugar_transport-like"/>
</dbReference>
<feature type="transmembrane region" description="Helical" evidence="8">
    <location>
        <begin position="120"/>
        <end position="141"/>
    </location>
</feature>
<dbReference type="InterPro" id="IPR005829">
    <property type="entry name" value="Sugar_transporter_CS"/>
</dbReference>
<evidence type="ECO:0000256" key="8">
    <source>
        <dbReference type="SAM" id="Phobius"/>
    </source>
</evidence>
<feature type="transmembrane region" description="Helical" evidence="8">
    <location>
        <begin position="96"/>
        <end position="114"/>
    </location>
</feature>
<evidence type="ECO:0000256" key="4">
    <source>
        <dbReference type="ARBA" id="ARBA00022597"/>
    </source>
</evidence>
<reference evidence="11" key="1">
    <citation type="submission" date="2025-08" db="UniProtKB">
        <authorList>
            <consortium name="RefSeq"/>
        </authorList>
    </citation>
    <scope>IDENTIFICATION</scope>
    <source>
        <tissue evidence="11">Gonads</tissue>
    </source>
</reference>
<evidence type="ECO:0000313" key="10">
    <source>
        <dbReference type="Proteomes" id="UP000504635"/>
    </source>
</evidence>
<evidence type="ECO:0000256" key="7">
    <source>
        <dbReference type="ARBA" id="ARBA00023136"/>
    </source>
</evidence>
<keyword evidence="7 8" id="KW-0472">Membrane</keyword>
<feature type="transmembrane region" description="Helical" evidence="8">
    <location>
        <begin position="412"/>
        <end position="433"/>
    </location>
</feature>
<feature type="transmembrane region" description="Helical" evidence="8">
    <location>
        <begin position="445"/>
        <end position="463"/>
    </location>
</feature>
<dbReference type="KEGG" id="soy:115883931"/>
<dbReference type="FunFam" id="1.20.1250.20:FF:000218">
    <property type="entry name" value="facilitated trehalose transporter Tret1"/>
    <property type="match status" value="1"/>
</dbReference>
<keyword evidence="3" id="KW-1003">Cell membrane</keyword>
<dbReference type="PANTHER" id="PTHR48021">
    <property type="match status" value="1"/>
</dbReference>
<name>A0A6J2Y3E7_SITOR</name>
<dbReference type="InterPro" id="IPR020846">
    <property type="entry name" value="MFS_dom"/>
</dbReference>
<evidence type="ECO:0000256" key="1">
    <source>
        <dbReference type="ARBA" id="ARBA00004651"/>
    </source>
</evidence>
<feature type="domain" description="Major facilitator superfamily (MFS) profile" evidence="9">
    <location>
        <begin position="16"/>
        <end position="467"/>
    </location>
</feature>
<dbReference type="AlphaFoldDB" id="A0A6J2Y3E7"/>
<dbReference type="Gene3D" id="1.20.1250.20">
    <property type="entry name" value="MFS general substrate transporter like domains"/>
    <property type="match status" value="1"/>
</dbReference>
<sequence>MFIRFGSKDDPSNFRRYLPQLLAVLIKNFNLFIFGLAMAMPTILIPMLGGNDEDGDEVILLGEEAISWIASVNHLCVPIGCLLSGFVSSPMGRKRFLQINSLPFFGAFILLYFATQPWQVFLALSVTGISGGLSESPALSYTTEITEPTLRGALNSTSTLFISLGILFTFILAAFNSWRTVALVNAIIPLVGVVFLALLPESPYWLLDKNRVDDAKRSLAWLRGWTTVHNIEKEFGEIQHNVEENRTTKKRKSLFNKATAKLYFKSNFIKPFLLVILTFILSHFNVTPYTTYAIKIFSLLRVPINSYYATIITGTCNMSGSLLCLMILSITGKRLLSFISLLGISICFLIVGIYTWSVGVQYFTDDTSLLDETTTWIPLVFLVLMGFFSYLLSFALPWVIMGEIYYHEVRDVATGVSAAVGYLIGFLANKTFLNMVSWITLGGVFWFYSAVAAVGIILLYFFLPETEGKSFGEIYDHYSGGKKLDNKVRRDRNH</sequence>
<keyword evidence="5 8" id="KW-0812">Transmembrane</keyword>
<evidence type="ECO:0000313" key="11">
    <source>
        <dbReference type="RefSeq" id="XP_030758222.1"/>
    </source>
</evidence>
<keyword evidence="2" id="KW-0813">Transport</keyword>
<feature type="transmembrane region" description="Helical" evidence="8">
    <location>
        <begin position="268"/>
        <end position="286"/>
    </location>
</feature>
<feature type="transmembrane region" description="Helical" evidence="8">
    <location>
        <begin position="21"/>
        <end position="45"/>
    </location>
</feature>